<evidence type="ECO:0000256" key="12">
    <source>
        <dbReference type="ARBA" id="ARBA00023136"/>
    </source>
</evidence>
<dbReference type="Pfam" id="PF25525">
    <property type="entry name" value="Ubiquitin_PRKD1_N"/>
    <property type="match status" value="1"/>
</dbReference>
<dbReference type="InterPro" id="IPR017441">
    <property type="entry name" value="Protein_kinase_ATP_BS"/>
</dbReference>
<dbReference type="Gene3D" id="3.30.200.20">
    <property type="entry name" value="Phosphorylase Kinase, domain 1"/>
    <property type="match status" value="1"/>
</dbReference>
<evidence type="ECO:0000256" key="7">
    <source>
        <dbReference type="ARBA" id="ARBA00022723"/>
    </source>
</evidence>
<evidence type="ECO:0000256" key="5">
    <source>
        <dbReference type="ARBA" id="ARBA00022527"/>
    </source>
</evidence>
<accession>A0A8S2EHT1</accession>
<dbReference type="Pfam" id="PF07714">
    <property type="entry name" value="PK_Tyr_Ser-Thr"/>
    <property type="match status" value="1"/>
</dbReference>
<dbReference type="GO" id="GO:0016020">
    <property type="term" value="C:membrane"/>
    <property type="evidence" value="ECO:0007669"/>
    <property type="project" value="UniProtKB-SubCell"/>
</dbReference>
<evidence type="ECO:0000256" key="13">
    <source>
        <dbReference type="PROSITE-ProRule" id="PRU10141"/>
    </source>
</evidence>
<keyword evidence="9" id="KW-0863">Zinc-finger</keyword>
<keyword evidence="13" id="KW-0067">ATP-binding</keyword>
<dbReference type="PROSITE" id="PS00479">
    <property type="entry name" value="ZF_DAG_PE_1"/>
    <property type="match status" value="1"/>
</dbReference>
<keyword evidence="7" id="KW-0479">Metal-binding</keyword>
<dbReference type="Proteomes" id="UP000682733">
    <property type="component" value="Unassembled WGS sequence"/>
</dbReference>
<feature type="compositionally biased region" description="Polar residues" evidence="14">
    <location>
        <begin position="159"/>
        <end position="174"/>
    </location>
</feature>
<keyword evidence="6" id="KW-0808">Transferase</keyword>
<evidence type="ECO:0000256" key="8">
    <source>
        <dbReference type="ARBA" id="ARBA00022737"/>
    </source>
</evidence>
<evidence type="ECO:0000313" key="17">
    <source>
        <dbReference type="EMBL" id="CAF1152464.1"/>
    </source>
</evidence>
<dbReference type="PROSITE" id="PS50011">
    <property type="entry name" value="PROTEIN_KINASE_DOM"/>
    <property type="match status" value="1"/>
</dbReference>
<evidence type="ECO:0000256" key="3">
    <source>
        <dbReference type="ARBA" id="ARBA00008582"/>
    </source>
</evidence>
<feature type="binding site" evidence="13">
    <location>
        <position position="427"/>
    </location>
    <ligand>
        <name>ATP</name>
        <dbReference type="ChEBI" id="CHEBI:30616"/>
    </ligand>
</feature>
<keyword evidence="5" id="KW-0723">Serine/threonine-protein kinase</keyword>
<evidence type="ECO:0000259" key="16">
    <source>
        <dbReference type="PROSITE" id="PS50081"/>
    </source>
</evidence>
<evidence type="ECO:0000256" key="10">
    <source>
        <dbReference type="ARBA" id="ARBA00022777"/>
    </source>
</evidence>
<evidence type="ECO:0000256" key="6">
    <source>
        <dbReference type="ARBA" id="ARBA00022679"/>
    </source>
</evidence>
<evidence type="ECO:0000256" key="9">
    <source>
        <dbReference type="ARBA" id="ARBA00022771"/>
    </source>
</evidence>
<dbReference type="SUPFAM" id="SSF57889">
    <property type="entry name" value="Cysteine-rich domain"/>
    <property type="match status" value="1"/>
</dbReference>
<evidence type="ECO:0000259" key="15">
    <source>
        <dbReference type="PROSITE" id="PS50011"/>
    </source>
</evidence>
<evidence type="ECO:0000313" key="19">
    <source>
        <dbReference type="Proteomes" id="UP000677228"/>
    </source>
</evidence>
<dbReference type="InterPro" id="IPR000719">
    <property type="entry name" value="Prot_kinase_dom"/>
</dbReference>
<evidence type="ECO:0000256" key="2">
    <source>
        <dbReference type="ARBA" id="ARBA00004496"/>
    </source>
</evidence>
<keyword evidence="11" id="KW-0862">Zinc</keyword>
<dbReference type="EMBL" id="CAJOBA010031835">
    <property type="protein sequence ID" value="CAF3961008.1"/>
    <property type="molecule type" value="Genomic_DNA"/>
</dbReference>
<keyword evidence="4" id="KW-0963">Cytoplasm</keyword>
<gene>
    <name evidence="17" type="ORF">OVA965_LOCUS21674</name>
    <name evidence="18" type="ORF">TMI583_LOCUS22382</name>
</gene>
<dbReference type="GO" id="GO:0035556">
    <property type="term" value="P:intracellular signal transduction"/>
    <property type="evidence" value="ECO:0007669"/>
    <property type="project" value="TreeGrafter"/>
</dbReference>
<evidence type="ECO:0000313" key="18">
    <source>
        <dbReference type="EMBL" id="CAF3961008.1"/>
    </source>
</evidence>
<dbReference type="InterPro" id="IPR002219">
    <property type="entry name" value="PKC_DAG/PE"/>
</dbReference>
<dbReference type="PROSITE" id="PS00107">
    <property type="entry name" value="PROTEIN_KINASE_ATP"/>
    <property type="match status" value="1"/>
</dbReference>
<dbReference type="InterPro" id="IPR001245">
    <property type="entry name" value="Ser-Thr/Tyr_kinase_cat_dom"/>
</dbReference>
<dbReference type="SUPFAM" id="SSF56112">
    <property type="entry name" value="Protein kinase-like (PK-like)"/>
    <property type="match status" value="1"/>
</dbReference>
<dbReference type="EMBL" id="CAJNOK010011958">
    <property type="protein sequence ID" value="CAF1152464.1"/>
    <property type="molecule type" value="Genomic_DNA"/>
</dbReference>
<comment type="caution">
    <text evidence="17">The sequence shown here is derived from an EMBL/GenBank/DDBJ whole genome shotgun (WGS) entry which is preliminary data.</text>
</comment>
<feature type="region of interest" description="Disordered" evidence="14">
    <location>
        <begin position="150"/>
        <end position="176"/>
    </location>
</feature>
<dbReference type="GO" id="GO:0005829">
    <property type="term" value="C:cytosol"/>
    <property type="evidence" value="ECO:0007669"/>
    <property type="project" value="TreeGrafter"/>
</dbReference>
<dbReference type="SMART" id="SM00109">
    <property type="entry name" value="C1"/>
    <property type="match status" value="1"/>
</dbReference>
<protein>
    <submittedName>
        <fullName evidence="17">Uncharacterized protein</fullName>
    </submittedName>
</protein>
<dbReference type="GO" id="GO:0008270">
    <property type="term" value="F:zinc ion binding"/>
    <property type="evidence" value="ECO:0007669"/>
    <property type="project" value="UniProtKB-KW"/>
</dbReference>
<dbReference type="Proteomes" id="UP000677228">
    <property type="component" value="Unassembled WGS sequence"/>
</dbReference>
<proteinExistence type="inferred from homology"/>
<reference evidence="17" key="1">
    <citation type="submission" date="2021-02" db="EMBL/GenBank/DDBJ databases">
        <authorList>
            <person name="Nowell W R."/>
        </authorList>
    </citation>
    <scope>NUCLEOTIDE SEQUENCE</scope>
</reference>
<keyword evidence="12" id="KW-0472">Membrane</keyword>
<dbReference type="InterPro" id="IPR011009">
    <property type="entry name" value="Kinase-like_dom_sf"/>
</dbReference>
<evidence type="ECO:0000256" key="11">
    <source>
        <dbReference type="ARBA" id="ARBA00022833"/>
    </source>
</evidence>
<evidence type="ECO:0000256" key="1">
    <source>
        <dbReference type="ARBA" id="ARBA00004370"/>
    </source>
</evidence>
<keyword evidence="13" id="KW-0547">Nucleotide-binding</keyword>
<name>A0A8S2EHT1_9BILA</name>
<dbReference type="GO" id="GO:0004674">
    <property type="term" value="F:protein serine/threonine kinase activity"/>
    <property type="evidence" value="ECO:0007669"/>
    <property type="project" value="UniProtKB-KW"/>
</dbReference>
<evidence type="ECO:0000256" key="14">
    <source>
        <dbReference type="SAM" id="MobiDB-lite"/>
    </source>
</evidence>
<comment type="subcellular location">
    <subcellularLocation>
        <location evidence="2">Cytoplasm</location>
    </subcellularLocation>
    <subcellularLocation>
        <location evidence="1">Membrane</location>
    </subcellularLocation>
</comment>
<dbReference type="PANTHER" id="PTHR22968:SF24">
    <property type="entry name" value="SERINE_THREONINE-PROTEIN KINASE"/>
    <property type="match status" value="1"/>
</dbReference>
<evidence type="ECO:0000256" key="4">
    <source>
        <dbReference type="ARBA" id="ARBA00022490"/>
    </source>
</evidence>
<sequence>MFNDLIEVNLKFGITYGSTQIKRSDTNAWNDLQDGALEIVQSVLPNFEPTDYRNRLKLFLISHHDVIPNLTLITSHTDLTPACFIEVIIWTLVDSVVLSHEHQLEDHTYKEPTYCRACEYLMWGPGKQCKICKTDYHHECAAHLPPNCSDRETRPRQASAGTLTSTNTYSTVNVPSEDDLKNVSKRQKKRLVQRKLFNFSKSKEPLSNGTHTLIADITNDVQHSEPPAHDQTNSDHLLYNKTLTSGVDPVSIQTRGEEFLVKEYKTREDVKLTNVQEKNGIWRADAQVGREFRHSRQVDVIYDKKKFQFVTKNQDGSKEIVELSADKVKGGKIHEKTKSDSIATLSYQKEAYEKLANLLLDIIDTAAQSVEKDTKIRSSFKVVPSSDNNKDFFDLYDMNEKEILGIGRYGMVFGGTMKKNGVPVAIKRIQISHYNKKDRENIQQEAKYLFELRHPSKICLLLSM</sequence>
<feature type="domain" description="Protein kinase" evidence="15">
    <location>
        <begin position="398"/>
        <end position="464"/>
    </location>
</feature>
<comment type="similarity">
    <text evidence="3">Belongs to the protein kinase superfamily. CAMK Ser/Thr protein kinase family. PKD subfamily.</text>
</comment>
<organism evidence="17 19">
    <name type="scientific">Didymodactylos carnosus</name>
    <dbReference type="NCBI Taxonomy" id="1234261"/>
    <lineage>
        <taxon>Eukaryota</taxon>
        <taxon>Metazoa</taxon>
        <taxon>Spiralia</taxon>
        <taxon>Gnathifera</taxon>
        <taxon>Rotifera</taxon>
        <taxon>Eurotatoria</taxon>
        <taxon>Bdelloidea</taxon>
        <taxon>Philodinida</taxon>
        <taxon>Philodinidae</taxon>
        <taxon>Didymodactylos</taxon>
    </lineage>
</organism>
<dbReference type="PANTHER" id="PTHR22968">
    <property type="entry name" value="PROTEIN KINASE C, MU"/>
    <property type="match status" value="1"/>
</dbReference>
<dbReference type="AlphaFoldDB" id="A0A8S2EHT1"/>
<dbReference type="Gene3D" id="3.30.60.20">
    <property type="match status" value="1"/>
</dbReference>
<dbReference type="PROSITE" id="PS50081">
    <property type="entry name" value="ZF_DAG_PE_2"/>
    <property type="match status" value="1"/>
</dbReference>
<keyword evidence="8" id="KW-0677">Repeat</keyword>
<feature type="domain" description="Phorbol-ester/DAG-type" evidence="16">
    <location>
        <begin position="101"/>
        <end position="148"/>
    </location>
</feature>
<dbReference type="InterPro" id="IPR046349">
    <property type="entry name" value="C1-like_sf"/>
</dbReference>
<dbReference type="GO" id="GO:0007200">
    <property type="term" value="P:phospholipase C-activating G protein-coupled receptor signaling pathway"/>
    <property type="evidence" value="ECO:0007669"/>
    <property type="project" value="TreeGrafter"/>
</dbReference>
<dbReference type="Pfam" id="PF00130">
    <property type="entry name" value="C1_1"/>
    <property type="match status" value="1"/>
</dbReference>
<keyword evidence="10" id="KW-0418">Kinase</keyword>
<dbReference type="GO" id="GO:0005524">
    <property type="term" value="F:ATP binding"/>
    <property type="evidence" value="ECO:0007669"/>
    <property type="project" value="UniProtKB-UniRule"/>
</dbReference>
<dbReference type="InterPro" id="IPR057764">
    <property type="entry name" value="Ubiquitin_PRKD1-3_N"/>
</dbReference>